<accession>A0ABP6P1W2</accession>
<gene>
    <name evidence="1" type="ORF">GCM10010531_16320</name>
</gene>
<comment type="caution">
    <text evidence="1">The sequence shown here is derived from an EMBL/GenBank/DDBJ whole genome shotgun (WGS) entry which is preliminary data.</text>
</comment>
<reference evidence="2" key="1">
    <citation type="journal article" date="2019" name="Int. J. Syst. Evol. Microbiol.">
        <title>The Global Catalogue of Microorganisms (GCM) 10K type strain sequencing project: providing services to taxonomists for standard genome sequencing and annotation.</title>
        <authorList>
            <consortium name="The Broad Institute Genomics Platform"/>
            <consortium name="The Broad Institute Genome Sequencing Center for Infectious Disease"/>
            <person name="Wu L."/>
            <person name="Ma J."/>
        </authorList>
    </citation>
    <scope>NUCLEOTIDE SEQUENCE [LARGE SCALE GENOMIC DNA]</scope>
    <source>
        <strain evidence="2">JCM 15614</strain>
    </source>
</reference>
<evidence type="ECO:0000313" key="1">
    <source>
        <dbReference type="EMBL" id="GAA3164692.1"/>
    </source>
</evidence>
<organism evidence="1 2">
    <name type="scientific">Blastococcus jejuensis</name>
    <dbReference type="NCBI Taxonomy" id="351224"/>
    <lineage>
        <taxon>Bacteria</taxon>
        <taxon>Bacillati</taxon>
        <taxon>Actinomycetota</taxon>
        <taxon>Actinomycetes</taxon>
        <taxon>Geodermatophilales</taxon>
        <taxon>Geodermatophilaceae</taxon>
        <taxon>Blastococcus</taxon>
    </lineage>
</organism>
<name>A0ABP6P1W2_9ACTN</name>
<dbReference type="EMBL" id="BAAAVV010000003">
    <property type="protein sequence ID" value="GAA3164692.1"/>
    <property type="molecule type" value="Genomic_DNA"/>
</dbReference>
<proteinExistence type="predicted"/>
<keyword evidence="2" id="KW-1185">Reference proteome</keyword>
<evidence type="ECO:0000313" key="2">
    <source>
        <dbReference type="Proteomes" id="UP001499924"/>
    </source>
</evidence>
<sequence length="51" mass="5251">MGGGDRARRGPQAVTADITSEGPARIVVVTEAGMCESMDGGNAFEPRRTGD</sequence>
<protein>
    <submittedName>
        <fullName evidence="1">Uncharacterized protein</fullName>
    </submittedName>
</protein>
<dbReference type="Proteomes" id="UP001499924">
    <property type="component" value="Unassembled WGS sequence"/>
</dbReference>